<protein>
    <submittedName>
        <fullName evidence="1">Uncharacterized protein</fullName>
    </submittedName>
</protein>
<evidence type="ECO:0000313" key="1">
    <source>
        <dbReference type="EMBL" id="VDP59139.1"/>
    </source>
</evidence>
<keyword evidence="2" id="KW-1185">Reference proteome</keyword>
<dbReference type="Proteomes" id="UP000269396">
    <property type="component" value="Unassembled WGS sequence"/>
</dbReference>
<proteinExistence type="predicted"/>
<dbReference type="EMBL" id="UZAL01031759">
    <property type="protein sequence ID" value="VDP59139.1"/>
    <property type="molecule type" value="Genomic_DNA"/>
</dbReference>
<dbReference type="AlphaFoldDB" id="A0A183PBL0"/>
<accession>A0A183PBL0</accession>
<organism evidence="1 2">
    <name type="scientific">Schistosoma mattheei</name>
    <dbReference type="NCBI Taxonomy" id="31246"/>
    <lineage>
        <taxon>Eukaryota</taxon>
        <taxon>Metazoa</taxon>
        <taxon>Spiralia</taxon>
        <taxon>Lophotrochozoa</taxon>
        <taxon>Platyhelminthes</taxon>
        <taxon>Trematoda</taxon>
        <taxon>Digenea</taxon>
        <taxon>Strigeidida</taxon>
        <taxon>Schistosomatoidea</taxon>
        <taxon>Schistosomatidae</taxon>
        <taxon>Schistosoma</taxon>
    </lineage>
</organism>
<gene>
    <name evidence="1" type="ORF">SMTD_LOCUS11746</name>
</gene>
<name>A0A183PBL0_9TREM</name>
<evidence type="ECO:0000313" key="2">
    <source>
        <dbReference type="Proteomes" id="UP000269396"/>
    </source>
</evidence>
<sequence length="68" mass="7763">MSRQFYSMRWKLAQLRNPSPRTYKCLLTVVYAKLFGSVGQTLLATTNCGREQSKFQWRKKSGRSAGSG</sequence>
<reference evidence="1 2" key="1">
    <citation type="submission" date="2018-11" db="EMBL/GenBank/DDBJ databases">
        <authorList>
            <consortium name="Pathogen Informatics"/>
        </authorList>
    </citation>
    <scope>NUCLEOTIDE SEQUENCE [LARGE SCALE GENOMIC DNA]</scope>
    <source>
        <strain>Denwood</strain>
        <strain evidence="2">Zambia</strain>
    </source>
</reference>